<dbReference type="EMBL" id="JBBLXS010000094">
    <property type="protein sequence ID" value="MEK0185102.1"/>
    <property type="molecule type" value="Genomic_DNA"/>
</dbReference>
<dbReference type="PANTHER" id="PTHR46656:SF3">
    <property type="entry name" value="PUTATIVE-RELATED"/>
    <property type="match status" value="1"/>
</dbReference>
<evidence type="ECO:0000313" key="3">
    <source>
        <dbReference type="Proteomes" id="UP001384579"/>
    </source>
</evidence>
<dbReference type="SUPFAM" id="SSF53756">
    <property type="entry name" value="UDP-Glycosyltransferase/glycogen phosphorylase"/>
    <property type="match status" value="1"/>
</dbReference>
<proteinExistence type="predicted"/>
<accession>A0ABU8YL82</accession>
<organism evidence="2 3">
    <name type="scientific">Microcoleus anatoxicus PTRS2</name>
    <dbReference type="NCBI Taxonomy" id="2705321"/>
    <lineage>
        <taxon>Bacteria</taxon>
        <taxon>Bacillati</taxon>
        <taxon>Cyanobacteriota</taxon>
        <taxon>Cyanophyceae</taxon>
        <taxon>Oscillatoriophycideae</taxon>
        <taxon>Oscillatoriales</taxon>
        <taxon>Microcoleaceae</taxon>
        <taxon>Microcoleus</taxon>
        <taxon>Microcoleus anatoxicus</taxon>
    </lineage>
</organism>
<dbReference type="Proteomes" id="UP001384579">
    <property type="component" value="Unassembled WGS sequence"/>
</dbReference>
<dbReference type="Pfam" id="PF00534">
    <property type="entry name" value="Glycos_transf_1"/>
    <property type="match status" value="1"/>
</dbReference>
<reference evidence="2 3" key="1">
    <citation type="journal article" date="2020" name="Harmful Algae">
        <title>Molecular and morphological characterization of a novel dihydroanatoxin-a producing Microcoleus species (cyanobacteria) from the Russian River, California, USA.</title>
        <authorList>
            <person name="Conklin K.Y."/>
            <person name="Stancheva R."/>
            <person name="Otten T.G."/>
            <person name="Fadness R."/>
            <person name="Boyer G.L."/>
            <person name="Read B."/>
            <person name="Zhang X."/>
            <person name="Sheath R.G."/>
        </authorList>
    </citation>
    <scope>NUCLEOTIDE SEQUENCE [LARGE SCALE GENOMIC DNA]</scope>
    <source>
        <strain evidence="2 3">PTRS2</strain>
    </source>
</reference>
<dbReference type="RefSeq" id="WP_340541418.1">
    <property type="nucleotide sequence ID" value="NZ_JBBLXS010000094.1"/>
</dbReference>
<dbReference type="PANTHER" id="PTHR46656">
    <property type="entry name" value="PUTATIVE-RELATED"/>
    <property type="match status" value="1"/>
</dbReference>
<name>A0ABU8YL82_9CYAN</name>
<comment type="caution">
    <text evidence="2">The sequence shown here is derived from an EMBL/GenBank/DDBJ whole genome shotgun (WGS) entry which is preliminary data.</text>
</comment>
<evidence type="ECO:0000313" key="2">
    <source>
        <dbReference type="EMBL" id="MEK0185102.1"/>
    </source>
</evidence>
<feature type="domain" description="Glycosyl transferase family 1" evidence="1">
    <location>
        <begin position="155"/>
        <end position="290"/>
    </location>
</feature>
<dbReference type="InterPro" id="IPR001296">
    <property type="entry name" value="Glyco_trans_1"/>
</dbReference>
<dbReference type="CDD" id="cd01635">
    <property type="entry name" value="Glycosyltransferase_GTB-type"/>
    <property type="match status" value="1"/>
</dbReference>
<sequence>MLQKTQNSNLGINVAGHASGEFGIGEGMRGTLRGLEALGIPFTIRDIKVDWHRNLDSTYTNFSDEQPYAINLVHTPPIGGVMESLGSDYFQGRYNIGYWAWELPLFPPGWLYAFYSFDEIWTPSNYSAEAISAVSPIPVVKVPHSIYLPETSLGREALGLPKDKFIFLFLFDYHSRLSRKNPLGTIEAFKRAFGKSNKDVLLLIKSSNGKFHPELQEQILSHTEGWSSIQFIEEHLHKEELHALIDNCNCYVSLHRAEGFGLTMAEAMFYGKPVIATAHSANMEFMNVGNSFLVKYDMVTIIEDDGPYFKGNVWAEPDLDHAASLMQYVFDNYQEAEQVGARAASEIRSLLSPQTVGSKIKIRLEDIMSRINHPTRSTRLRKIQTETGLYQSQVQVWRQTALQIQTELERCQRLGSIK</sequence>
<dbReference type="Gene3D" id="3.40.50.2000">
    <property type="entry name" value="Glycogen Phosphorylase B"/>
    <property type="match status" value="1"/>
</dbReference>
<protein>
    <submittedName>
        <fullName evidence="2">Glycosyltransferase</fullName>
    </submittedName>
</protein>
<gene>
    <name evidence="2" type="ORF">WMG39_09545</name>
</gene>
<evidence type="ECO:0000259" key="1">
    <source>
        <dbReference type="Pfam" id="PF00534"/>
    </source>
</evidence>
<keyword evidence="3" id="KW-1185">Reference proteome</keyword>